<evidence type="ECO:0000256" key="9">
    <source>
        <dbReference type="ARBA" id="ARBA00023136"/>
    </source>
</evidence>
<dbReference type="InterPro" id="IPR012910">
    <property type="entry name" value="Plug_dom"/>
</dbReference>
<dbReference type="GO" id="GO:0009279">
    <property type="term" value="C:cell outer membrane"/>
    <property type="evidence" value="ECO:0007669"/>
    <property type="project" value="UniProtKB-SubCell"/>
</dbReference>
<comment type="similarity">
    <text evidence="11 12">Belongs to the TonB-dependent receptor family.</text>
</comment>
<keyword evidence="6" id="KW-0408">Iron</keyword>
<evidence type="ECO:0000259" key="14">
    <source>
        <dbReference type="Pfam" id="PF07715"/>
    </source>
</evidence>
<comment type="caution">
    <text evidence="15">The sequence shown here is derived from an EMBL/GenBank/DDBJ whole genome shotgun (WGS) entry which is preliminary data.</text>
</comment>
<evidence type="ECO:0000256" key="11">
    <source>
        <dbReference type="PROSITE-ProRule" id="PRU01360"/>
    </source>
</evidence>
<keyword evidence="10 11" id="KW-0998">Cell outer membrane</keyword>
<proteinExistence type="inferred from homology"/>
<evidence type="ECO:0000256" key="7">
    <source>
        <dbReference type="ARBA" id="ARBA00023065"/>
    </source>
</evidence>
<comment type="subcellular location">
    <subcellularLocation>
        <location evidence="1 11">Cell outer membrane</location>
        <topology evidence="1 11">Multi-pass membrane protein</topology>
    </subcellularLocation>
</comment>
<evidence type="ECO:0000256" key="2">
    <source>
        <dbReference type="ARBA" id="ARBA00022448"/>
    </source>
</evidence>
<dbReference type="EMBL" id="DAAXRP010000026">
    <property type="protein sequence ID" value="HAG2284636.1"/>
    <property type="molecule type" value="Genomic_DNA"/>
</dbReference>
<feature type="domain" description="TonB-dependent receptor plug" evidence="14">
    <location>
        <begin position="13"/>
        <end position="115"/>
    </location>
</feature>
<organism evidence="15">
    <name type="scientific">Salmonella enterica</name>
    <name type="common">Salmonella choleraesuis</name>
    <dbReference type="NCBI Taxonomy" id="28901"/>
    <lineage>
        <taxon>Bacteria</taxon>
        <taxon>Pseudomonadati</taxon>
        <taxon>Pseudomonadota</taxon>
        <taxon>Gammaproteobacteria</taxon>
        <taxon>Enterobacterales</taxon>
        <taxon>Enterobacteriaceae</taxon>
        <taxon>Salmonella</taxon>
    </lineage>
</organism>
<keyword evidence="4" id="KW-0410">Iron transport</keyword>
<dbReference type="Gene3D" id="2.40.170.20">
    <property type="entry name" value="TonB-dependent receptor, beta-barrel domain"/>
    <property type="match status" value="1"/>
</dbReference>
<dbReference type="GO" id="GO:0006826">
    <property type="term" value="P:iron ion transport"/>
    <property type="evidence" value="ECO:0007669"/>
    <property type="project" value="UniProtKB-KW"/>
</dbReference>
<evidence type="ECO:0000259" key="13">
    <source>
        <dbReference type="Pfam" id="PF00593"/>
    </source>
</evidence>
<protein>
    <submittedName>
        <fullName evidence="15">TonB-dependent receptor</fullName>
    </submittedName>
</protein>
<accession>A0A760BDK4</accession>
<dbReference type="Pfam" id="PF00593">
    <property type="entry name" value="TonB_dep_Rec_b-barrel"/>
    <property type="match status" value="1"/>
</dbReference>
<keyword evidence="3 11" id="KW-1134">Transmembrane beta strand</keyword>
<feature type="domain" description="TonB-dependent receptor-like beta-barrel" evidence="13">
    <location>
        <begin position="132"/>
        <end position="617"/>
    </location>
</feature>
<evidence type="ECO:0000256" key="6">
    <source>
        <dbReference type="ARBA" id="ARBA00023004"/>
    </source>
</evidence>
<evidence type="ECO:0000256" key="10">
    <source>
        <dbReference type="ARBA" id="ARBA00023237"/>
    </source>
</evidence>
<dbReference type="InterPro" id="IPR000531">
    <property type="entry name" value="Beta-barrel_TonB"/>
</dbReference>
<name>A0A760BDK4_SALER</name>
<keyword evidence="7" id="KW-0406">Ion transport</keyword>
<evidence type="ECO:0000256" key="4">
    <source>
        <dbReference type="ARBA" id="ARBA00022496"/>
    </source>
</evidence>
<dbReference type="PANTHER" id="PTHR32552">
    <property type="entry name" value="FERRICHROME IRON RECEPTOR-RELATED"/>
    <property type="match status" value="1"/>
</dbReference>
<dbReference type="PROSITE" id="PS52016">
    <property type="entry name" value="TONB_DEPENDENT_REC_3"/>
    <property type="match status" value="1"/>
</dbReference>
<keyword evidence="2 11" id="KW-0813">Transport</keyword>
<dbReference type="AlphaFoldDB" id="A0A760BDK4"/>
<reference evidence="15" key="2">
    <citation type="submission" date="2020-02" db="EMBL/GenBank/DDBJ databases">
        <authorList>
            <consortium name="NCBI Pathogen Detection Project"/>
        </authorList>
    </citation>
    <scope>NUCLEOTIDE SEQUENCE</scope>
    <source>
        <strain evidence="15">MA.CK_94/00001630</strain>
    </source>
</reference>
<evidence type="ECO:0000256" key="5">
    <source>
        <dbReference type="ARBA" id="ARBA00022692"/>
    </source>
</evidence>
<keyword evidence="15" id="KW-0675">Receptor</keyword>
<evidence type="ECO:0000256" key="12">
    <source>
        <dbReference type="RuleBase" id="RU003357"/>
    </source>
</evidence>
<keyword evidence="8 12" id="KW-0798">TonB box</keyword>
<evidence type="ECO:0000256" key="8">
    <source>
        <dbReference type="ARBA" id="ARBA00023077"/>
    </source>
</evidence>
<evidence type="ECO:0000256" key="3">
    <source>
        <dbReference type="ARBA" id="ARBA00022452"/>
    </source>
</evidence>
<reference evidence="15" key="1">
    <citation type="journal article" date="2018" name="Genome Biol.">
        <title>SKESA: strategic k-mer extension for scrupulous assemblies.</title>
        <authorList>
            <person name="Souvorov A."/>
            <person name="Agarwala R."/>
            <person name="Lipman D.J."/>
        </authorList>
    </citation>
    <scope>NUCLEOTIDE SEQUENCE</scope>
    <source>
        <strain evidence="15">MA.CK_94/00001630</strain>
    </source>
</reference>
<keyword evidence="9 11" id="KW-0472">Membrane</keyword>
<evidence type="ECO:0000256" key="1">
    <source>
        <dbReference type="ARBA" id="ARBA00004571"/>
    </source>
</evidence>
<dbReference type="Pfam" id="PF07715">
    <property type="entry name" value="Plug"/>
    <property type="match status" value="1"/>
</dbReference>
<keyword evidence="5 11" id="KW-0812">Transmembrane</keyword>
<evidence type="ECO:0000313" key="15">
    <source>
        <dbReference type="EMBL" id="HAG2284636.1"/>
    </source>
</evidence>
<sequence>MIIVSAEKKPTVQKNTPVSVVHFTGEQLVHQKAETIEDVVRLVPNMSILKSGKASPSTKLSIRGITSLVTGEESVGFFIDDVYYAQPDLDLLDIDSIDILRGPQSTLYGRNTEAGAVSIHTVAPDNIDEYEVRAGYANYNTQYLQGIAGGSLNKSKNWSWRTALKIGGSDGYFNRPVDSNRKVDKDENISGRFQLRWYDPSTPWDITATYYGRHQNGNNISIAPLDAMRENPGNVYSNYTGYIHNSIDSLTLKANYDLDNAQITSISAATKEVNNEWNDVDFSAIDMMRSGVDIDYRRFSQELRINSVNDENAFSWLAGLYFFDQKRDMDILINMPMMNRISPSRSSVDTTNLAGFGQFSLPLLKDVTMTAGLRYDYETQHLDFHNATDGKQDNLTYHALLPKIALNWQLNDNVSLYTSTSSSYRSGGFNTRDLLAKSLTYNPEYTWNYEVGAKTSWLDGRLASNLTLFQIDLKDQQVRLTRYPVSEIKNAGKSRSRGVEWDINWHPVSPLTLSAGLGYSDMRFVEYKDNVYSRNGTLIGVNDYHDKRVPNTPDLTWNVGIDYRFNNGMFTRADVLGVGRTYHDLNNNHKQDSYQILNLRLGYDDPAWRIMLWADNVTNEVFYSYATNANGTWVGQMGAPRTYGVSVGYKW</sequence>
<dbReference type="InterPro" id="IPR036942">
    <property type="entry name" value="Beta-barrel_TonB_sf"/>
</dbReference>
<dbReference type="SUPFAM" id="SSF56935">
    <property type="entry name" value="Porins"/>
    <property type="match status" value="1"/>
</dbReference>
<dbReference type="PANTHER" id="PTHR32552:SF81">
    <property type="entry name" value="TONB-DEPENDENT OUTER MEMBRANE RECEPTOR"/>
    <property type="match status" value="1"/>
</dbReference>
<gene>
    <name evidence="15" type="ORF">G8W61_005026</name>
</gene>
<dbReference type="InterPro" id="IPR039426">
    <property type="entry name" value="TonB-dep_rcpt-like"/>
</dbReference>